<dbReference type="EMBL" id="CP024785">
    <property type="protein sequence ID" value="AUB41347.1"/>
    <property type="molecule type" value="Genomic_DNA"/>
</dbReference>
<sequence>MGTRINLRQMHLRFSQDIKSLLQRLAEQPLTLGDILAETSERGFCLVITLLILPFLFPMPPGLTGPFGGACLLLSAQMVLGRRSPWLPKRIANYKFPRPFAQFLLQNLGRITKVLEKIARPRLAKIAHHPLIWRINGLCISLLTVLLILPIPFTNPIPTVGILLLTVATIESDGLLICISYGITVLITLFFGFIGYAVWLAPSLLPSIFK</sequence>
<proteinExistence type="predicted"/>
<evidence type="ECO:0000313" key="3">
    <source>
        <dbReference type="Proteomes" id="UP000232003"/>
    </source>
</evidence>
<dbReference type="SMR" id="A0A2K8T0X3"/>
<accession>A0A2K8T0X3</accession>
<dbReference type="Proteomes" id="UP000232003">
    <property type="component" value="Chromosome"/>
</dbReference>
<dbReference type="PIRSF" id="PIRSF033239">
    <property type="entry name" value="ExoD"/>
    <property type="match status" value="1"/>
</dbReference>
<dbReference type="InterPro" id="IPR010331">
    <property type="entry name" value="ExoD"/>
</dbReference>
<evidence type="ECO:0000313" key="2">
    <source>
        <dbReference type="EMBL" id="AUB41347.1"/>
    </source>
</evidence>
<keyword evidence="3" id="KW-1185">Reference proteome</keyword>
<reference evidence="2 3" key="1">
    <citation type="submission" date="2017-11" db="EMBL/GenBank/DDBJ databases">
        <title>Complete genome of a free-living desiccation-tolerant cyanobacterium and its photosynthetic adaptation to extreme terrestrial habitat.</title>
        <authorList>
            <person name="Shang J."/>
        </authorList>
    </citation>
    <scope>NUCLEOTIDE SEQUENCE [LARGE SCALE GENOMIC DNA]</scope>
    <source>
        <strain evidence="2 3">CCNUN1</strain>
    </source>
</reference>
<feature type="transmembrane region" description="Helical" evidence="1">
    <location>
        <begin position="39"/>
        <end position="57"/>
    </location>
</feature>
<feature type="transmembrane region" description="Helical" evidence="1">
    <location>
        <begin position="174"/>
        <end position="201"/>
    </location>
</feature>
<keyword evidence="1" id="KW-1133">Transmembrane helix</keyword>
<name>A0A2K8T0X3_9NOSO</name>
<dbReference type="PANTHER" id="PTHR41795:SF1">
    <property type="entry name" value="EXOPOLYSACCHARIDE SYNTHESIS PROTEIN"/>
    <property type="match status" value="1"/>
</dbReference>
<dbReference type="AlphaFoldDB" id="A0A2K8T0X3"/>
<evidence type="ECO:0000256" key="1">
    <source>
        <dbReference type="SAM" id="Phobius"/>
    </source>
</evidence>
<gene>
    <name evidence="2" type="ORF">COO91_07395</name>
</gene>
<organism evidence="2 3">
    <name type="scientific">Nostoc flagelliforme CCNUN1</name>
    <dbReference type="NCBI Taxonomy" id="2038116"/>
    <lineage>
        <taxon>Bacteria</taxon>
        <taxon>Bacillati</taxon>
        <taxon>Cyanobacteriota</taxon>
        <taxon>Cyanophyceae</taxon>
        <taxon>Nostocales</taxon>
        <taxon>Nostocaceae</taxon>
        <taxon>Nostoc</taxon>
    </lineage>
</organism>
<dbReference type="Pfam" id="PF06055">
    <property type="entry name" value="ExoD"/>
    <property type="match status" value="1"/>
</dbReference>
<protein>
    <submittedName>
        <fullName evidence="2">Exopolysaccharide synthesis, ExoD</fullName>
    </submittedName>
</protein>
<keyword evidence="1" id="KW-0472">Membrane</keyword>
<feature type="transmembrane region" description="Helical" evidence="1">
    <location>
        <begin position="131"/>
        <end position="154"/>
    </location>
</feature>
<keyword evidence="1" id="KW-0812">Transmembrane</keyword>
<dbReference type="KEGG" id="nfl:COO91_07395"/>
<dbReference type="PANTHER" id="PTHR41795">
    <property type="entry name" value="EXOPOLYSACCHARIDE SYNTHESIS PROTEIN"/>
    <property type="match status" value="1"/>
</dbReference>